<dbReference type="FunFam" id="3.40.50.300:FF:000020">
    <property type="entry name" value="Amino acid ABC transporter ATP-binding component"/>
    <property type="match status" value="1"/>
</dbReference>
<evidence type="ECO:0000313" key="7">
    <source>
        <dbReference type="Proteomes" id="UP000076268"/>
    </source>
</evidence>
<keyword evidence="3" id="KW-0547">Nucleotide-binding</keyword>
<comment type="similarity">
    <text evidence="1">Belongs to the ABC transporter superfamily.</text>
</comment>
<dbReference type="Proteomes" id="UP000076268">
    <property type="component" value="Unassembled WGS sequence"/>
</dbReference>
<dbReference type="InterPro" id="IPR027417">
    <property type="entry name" value="P-loop_NTPase"/>
</dbReference>
<dbReference type="InterPro" id="IPR050086">
    <property type="entry name" value="MetN_ABC_transporter-like"/>
</dbReference>
<evidence type="ECO:0000313" key="6">
    <source>
        <dbReference type="EMBL" id="KYZ75080.1"/>
    </source>
</evidence>
<dbReference type="InterPro" id="IPR017871">
    <property type="entry name" value="ABC_transporter-like_CS"/>
</dbReference>
<dbReference type="InterPro" id="IPR003439">
    <property type="entry name" value="ABC_transporter-like_ATP-bd"/>
</dbReference>
<evidence type="ECO:0000256" key="2">
    <source>
        <dbReference type="ARBA" id="ARBA00022448"/>
    </source>
</evidence>
<comment type="caution">
    <text evidence="6">The sequence shown here is derived from an EMBL/GenBank/DDBJ whole genome shotgun (WGS) entry which is preliminary data.</text>
</comment>
<dbReference type="PROSITE" id="PS00211">
    <property type="entry name" value="ABC_TRANSPORTER_1"/>
    <property type="match status" value="1"/>
</dbReference>
<dbReference type="GO" id="GO:0016887">
    <property type="term" value="F:ATP hydrolysis activity"/>
    <property type="evidence" value="ECO:0007669"/>
    <property type="project" value="InterPro"/>
</dbReference>
<reference evidence="6 7" key="1">
    <citation type="submission" date="2016-02" db="EMBL/GenBank/DDBJ databases">
        <title>Anaerosporomusa subterraneum gen. nov., sp. nov., a spore-forming obligate anaerobe isolated from saprolite.</title>
        <authorList>
            <person name="Choi J.K."/>
            <person name="Shah M."/>
            <person name="Yee N."/>
        </authorList>
    </citation>
    <scope>NUCLEOTIDE SEQUENCE [LARGE SCALE GENOMIC DNA]</scope>
    <source>
        <strain evidence="6 7">RU4</strain>
    </source>
</reference>
<dbReference type="STRING" id="1794912.AXX12_15185"/>
<organism evidence="6 7">
    <name type="scientific">Anaerosporomusa subterranea</name>
    <dbReference type="NCBI Taxonomy" id="1794912"/>
    <lineage>
        <taxon>Bacteria</taxon>
        <taxon>Bacillati</taxon>
        <taxon>Bacillota</taxon>
        <taxon>Negativicutes</taxon>
        <taxon>Acetonemataceae</taxon>
        <taxon>Anaerosporomusa</taxon>
    </lineage>
</organism>
<protein>
    <submittedName>
        <fullName evidence="6">Glutamine ABC transporter ATP-binding protein</fullName>
    </submittedName>
</protein>
<keyword evidence="2" id="KW-0813">Transport</keyword>
<dbReference type="GO" id="GO:0005524">
    <property type="term" value="F:ATP binding"/>
    <property type="evidence" value="ECO:0007669"/>
    <property type="project" value="UniProtKB-KW"/>
</dbReference>
<accession>A0A154BMK5</accession>
<feature type="domain" description="ABC transporter" evidence="5">
    <location>
        <begin position="20"/>
        <end position="254"/>
    </location>
</feature>
<dbReference type="CDD" id="cd03262">
    <property type="entry name" value="ABC_HisP_GlnQ"/>
    <property type="match status" value="1"/>
</dbReference>
<evidence type="ECO:0000259" key="5">
    <source>
        <dbReference type="PROSITE" id="PS50893"/>
    </source>
</evidence>
<keyword evidence="7" id="KW-1185">Reference proteome</keyword>
<dbReference type="PIRSF" id="PIRSF039085">
    <property type="entry name" value="ABC_ATPase_HisP"/>
    <property type="match status" value="1"/>
</dbReference>
<evidence type="ECO:0000256" key="4">
    <source>
        <dbReference type="ARBA" id="ARBA00022840"/>
    </source>
</evidence>
<evidence type="ECO:0000256" key="3">
    <source>
        <dbReference type="ARBA" id="ARBA00022741"/>
    </source>
</evidence>
<gene>
    <name evidence="6" type="ORF">AXX12_15185</name>
</gene>
<dbReference type="GO" id="GO:0015424">
    <property type="term" value="F:ABC-type amino acid transporter activity"/>
    <property type="evidence" value="ECO:0007669"/>
    <property type="project" value="InterPro"/>
</dbReference>
<dbReference type="EMBL" id="LSGP01000026">
    <property type="protein sequence ID" value="KYZ75080.1"/>
    <property type="molecule type" value="Genomic_DNA"/>
</dbReference>
<dbReference type="PANTHER" id="PTHR43166:SF4">
    <property type="entry name" value="PHOSPHONATES IMPORT ATP-BINDING PROTEIN PHNC"/>
    <property type="match status" value="1"/>
</dbReference>
<dbReference type="InterPro" id="IPR030679">
    <property type="entry name" value="ABC_ATPase_HisP-typ"/>
</dbReference>
<dbReference type="SMART" id="SM00382">
    <property type="entry name" value="AAA"/>
    <property type="match status" value="1"/>
</dbReference>
<keyword evidence="4 6" id="KW-0067">ATP-binding</keyword>
<dbReference type="PANTHER" id="PTHR43166">
    <property type="entry name" value="AMINO ACID IMPORT ATP-BINDING PROTEIN"/>
    <property type="match status" value="1"/>
</dbReference>
<evidence type="ECO:0000256" key="1">
    <source>
        <dbReference type="ARBA" id="ARBA00005417"/>
    </source>
</evidence>
<proteinExistence type="inferred from homology"/>
<dbReference type="InterPro" id="IPR003593">
    <property type="entry name" value="AAA+_ATPase"/>
</dbReference>
<dbReference type="Gene3D" id="3.40.50.300">
    <property type="entry name" value="P-loop containing nucleotide triphosphate hydrolases"/>
    <property type="match status" value="1"/>
</dbReference>
<name>A0A154BMK5_ANASB</name>
<dbReference type="Pfam" id="PF00005">
    <property type="entry name" value="ABC_tran"/>
    <property type="match status" value="1"/>
</dbReference>
<sequence>MPDLRGRGLTGCAKDKQVLLEIQGLHKRFGEMSVLEDITLTVEKGEVVVVLGPSGCGKSTLLRCLNGLEPIQGGDIRFAGKSLTDKNVNWQEVRQQIGMVFQNYELFPHMTVMENILLGPLQVQKRQKEEVLKQVQELLDRVGLLDRKDSYPRQLSGGQKQRIAIVRALCMNPQMMLFDEVTASLDPEMVREVLDVIVGLAKQGMTMMIVTHEMGFAKAVADRIVFIDSGKICEIAEPDEFFIRPQTERAQQFLNIFQY</sequence>
<dbReference type="PROSITE" id="PS50893">
    <property type="entry name" value="ABC_TRANSPORTER_2"/>
    <property type="match status" value="1"/>
</dbReference>
<dbReference type="SUPFAM" id="SSF52540">
    <property type="entry name" value="P-loop containing nucleoside triphosphate hydrolases"/>
    <property type="match status" value="1"/>
</dbReference>
<dbReference type="AlphaFoldDB" id="A0A154BMK5"/>